<comment type="subunit">
    <text evidence="2">Interacts transiently with the RNA polymerase catalytic core formed by RpoA, RpoB, RpoC and RpoZ (2 alpha, 1 beta, 1 beta' and 1 omega subunit) to form the RNA polymerase holoenzyme that can initiate transcription.</text>
</comment>
<dbReference type="Gene3D" id="1.10.1740.10">
    <property type="match status" value="1"/>
</dbReference>
<dbReference type="InterPro" id="IPR007627">
    <property type="entry name" value="RNA_pol_sigma70_r2"/>
</dbReference>
<dbReference type="SUPFAM" id="SSF88659">
    <property type="entry name" value="Sigma3 and sigma4 domains of RNA polymerase sigma factors"/>
    <property type="match status" value="1"/>
</dbReference>
<evidence type="ECO:0000256" key="2">
    <source>
        <dbReference type="ARBA" id="ARBA00011344"/>
    </source>
</evidence>
<dbReference type="InterPro" id="IPR013249">
    <property type="entry name" value="RNA_pol_sigma70_r4_t2"/>
</dbReference>
<dbReference type="InterPro" id="IPR052704">
    <property type="entry name" value="ECF_Sigma-70_Domain"/>
</dbReference>
<evidence type="ECO:0000313" key="9">
    <source>
        <dbReference type="EMBL" id="WTP87814.1"/>
    </source>
</evidence>
<dbReference type="InterPro" id="IPR013325">
    <property type="entry name" value="RNA_pol_sigma_r2"/>
</dbReference>
<keyword evidence="3" id="KW-0805">Transcription regulation</keyword>
<dbReference type="InterPro" id="IPR014284">
    <property type="entry name" value="RNA_pol_sigma-70_dom"/>
</dbReference>
<dbReference type="Gene3D" id="3.10.450.50">
    <property type="match status" value="1"/>
</dbReference>
<dbReference type="InterPro" id="IPR013324">
    <property type="entry name" value="RNA_pol_sigma_r3/r4-like"/>
</dbReference>
<evidence type="ECO:0000259" key="7">
    <source>
        <dbReference type="Pfam" id="PF04542"/>
    </source>
</evidence>
<evidence type="ECO:0000256" key="1">
    <source>
        <dbReference type="ARBA" id="ARBA00010641"/>
    </source>
</evidence>
<dbReference type="NCBIfam" id="TIGR02937">
    <property type="entry name" value="sigma70-ECF"/>
    <property type="match status" value="1"/>
</dbReference>
<feature type="compositionally biased region" description="Low complexity" evidence="6">
    <location>
        <begin position="95"/>
        <end position="113"/>
    </location>
</feature>
<proteinExistence type="inferred from homology"/>
<dbReference type="EMBL" id="CP108140">
    <property type="protein sequence ID" value="WTP87814.1"/>
    <property type="molecule type" value="Genomic_DNA"/>
</dbReference>
<dbReference type="GO" id="GO:0016987">
    <property type="term" value="F:sigma factor activity"/>
    <property type="evidence" value="ECO:0007669"/>
    <property type="project" value="UniProtKB-KW"/>
</dbReference>
<feature type="domain" description="RNA polymerase sigma-70 region 2" evidence="7">
    <location>
        <begin position="24"/>
        <end position="88"/>
    </location>
</feature>
<dbReference type="AlphaFoldDB" id="A0AAU1HYR3"/>
<dbReference type="SUPFAM" id="SSF54427">
    <property type="entry name" value="NTF2-like"/>
    <property type="match status" value="1"/>
</dbReference>
<feature type="region of interest" description="Disordered" evidence="6">
    <location>
        <begin position="90"/>
        <end position="113"/>
    </location>
</feature>
<comment type="similarity">
    <text evidence="1">Belongs to the sigma-70 factor family. ECF subfamily.</text>
</comment>
<feature type="region of interest" description="Disordered" evidence="6">
    <location>
        <begin position="305"/>
        <end position="345"/>
    </location>
</feature>
<evidence type="ECO:0000256" key="5">
    <source>
        <dbReference type="ARBA" id="ARBA00023163"/>
    </source>
</evidence>
<dbReference type="Pfam" id="PF04542">
    <property type="entry name" value="Sigma70_r2"/>
    <property type="match status" value="1"/>
</dbReference>
<evidence type="ECO:0000256" key="3">
    <source>
        <dbReference type="ARBA" id="ARBA00023015"/>
    </source>
</evidence>
<evidence type="ECO:0000256" key="6">
    <source>
        <dbReference type="SAM" id="MobiDB-lite"/>
    </source>
</evidence>
<dbReference type="InterPro" id="IPR036388">
    <property type="entry name" value="WH-like_DNA-bd_sf"/>
</dbReference>
<dbReference type="SUPFAM" id="SSF88946">
    <property type="entry name" value="Sigma2 domain of RNA polymerase sigma factors"/>
    <property type="match status" value="1"/>
</dbReference>
<dbReference type="GO" id="GO:0003677">
    <property type="term" value="F:DNA binding"/>
    <property type="evidence" value="ECO:0007669"/>
    <property type="project" value="InterPro"/>
</dbReference>
<reference evidence="9" key="1">
    <citation type="submission" date="2022-10" db="EMBL/GenBank/DDBJ databases">
        <title>The complete genomes of actinobacterial strains from the NBC collection.</title>
        <authorList>
            <person name="Joergensen T.S."/>
            <person name="Alvarez Arevalo M."/>
            <person name="Sterndorff E.B."/>
            <person name="Faurdal D."/>
            <person name="Vuksanovic O."/>
            <person name="Mourched A.-S."/>
            <person name="Charusanti P."/>
            <person name="Shaw S."/>
            <person name="Blin K."/>
            <person name="Weber T."/>
        </authorList>
    </citation>
    <scope>NUCLEOTIDE SEQUENCE</scope>
    <source>
        <strain evidence="9">NBC 00180</strain>
    </source>
</reference>
<dbReference type="Pfam" id="PF08281">
    <property type="entry name" value="Sigma70_r4_2"/>
    <property type="match status" value="1"/>
</dbReference>
<dbReference type="GO" id="GO:0006352">
    <property type="term" value="P:DNA-templated transcription initiation"/>
    <property type="evidence" value="ECO:0007669"/>
    <property type="project" value="InterPro"/>
</dbReference>
<evidence type="ECO:0000256" key="4">
    <source>
        <dbReference type="ARBA" id="ARBA00023082"/>
    </source>
</evidence>
<gene>
    <name evidence="9" type="ORF">OG477_21730</name>
</gene>
<name>A0AAU1HYR3_9ACTN</name>
<sequence>MSGGDYSGIGNTGFQDTDFLARRFEAHRGHLRAVAHRMLGSVVEAEDAVQEAWFRVSRSDTARIDNLGAWLTTVVGRVCLDMLRSRKSRAEDPLDGPAAGSGPGASVPGSAADPEQDALLADSVGVALLVVLDTLTPAERLAFVLHDLFGVPFEEVADVVDRTPAAARQLACRARRRVQGADVTEAGLAGRRRQREVVGAFLAAAREGDFEGLLEVLDPDVIARTEAGVATGAAAVARGAATFGSLAGVAQLMLVDGATGAVVLAGGRVERALRFAFVRDRIAVIDIVTDPERVSRLGLRPVQPVPCRCGPAPARPPSRPRSSRRWGGSRGPDRGPQGRSRRGAR</sequence>
<dbReference type="InterPro" id="IPR032710">
    <property type="entry name" value="NTF2-like_dom_sf"/>
</dbReference>
<keyword evidence="5" id="KW-0804">Transcription</keyword>
<dbReference type="PANTHER" id="PTHR30173">
    <property type="entry name" value="SIGMA 19 FACTOR"/>
    <property type="match status" value="1"/>
</dbReference>
<organism evidence="9">
    <name type="scientific">Streptomyces sp. NBC_00180</name>
    <dbReference type="NCBI Taxonomy" id="2903632"/>
    <lineage>
        <taxon>Bacteria</taxon>
        <taxon>Bacillati</taxon>
        <taxon>Actinomycetota</taxon>
        <taxon>Actinomycetes</taxon>
        <taxon>Kitasatosporales</taxon>
        <taxon>Streptomycetaceae</taxon>
        <taxon>Streptomyces</taxon>
    </lineage>
</organism>
<feature type="domain" description="RNA polymerase sigma factor 70 region 4 type 2" evidence="8">
    <location>
        <begin position="127"/>
        <end position="177"/>
    </location>
</feature>
<dbReference type="Gene3D" id="1.10.10.10">
    <property type="entry name" value="Winged helix-like DNA-binding domain superfamily/Winged helix DNA-binding domain"/>
    <property type="match status" value="1"/>
</dbReference>
<protein>
    <submittedName>
        <fullName evidence="9">Sigma-70 family RNA polymerase sigma factor</fullName>
    </submittedName>
</protein>
<keyword evidence="4" id="KW-0731">Sigma factor</keyword>
<dbReference type="PANTHER" id="PTHR30173:SF43">
    <property type="entry name" value="ECF RNA POLYMERASE SIGMA FACTOR SIGI-RELATED"/>
    <property type="match status" value="1"/>
</dbReference>
<evidence type="ECO:0000259" key="8">
    <source>
        <dbReference type="Pfam" id="PF08281"/>
    </source>
</evidence>
<accession>A0AAU1HYR3</accession>